<protein>
    <submittedName>
        <fullName evidence="1">Uncharacterized protein</fullName>
    </submittedName>
</protein>
<reference evidence="1" key="1">
    <citation type="journal article" date="2021" name="Proc. Natl. Acad. Sci. U.S.A.">
        <title>A Catalog of Tens of Thousands of Viruses from Human Metagenomes Reveals Hidden Associations with Chronic Diseases.</title>
        <authorList>
            <person name="Tisza M.J."/>
            <person name="Buck C.B."/>
        </authorList>
    </citation>
    <scope>NUCLEOTIDE SEQUENCE</scope>
    <source>
        <strain evidence="1">CtsK93</strain>
    </source>
</reference>
<proteinExistence type="predicted"/>
<accession>A0A8S5PLS8</accession>
<evidence type="ECO:0000313" key="1">
    <source>
        <dbReference type="EMBL" id="DAE07140.1"/>
    </source>
</evidence>
<organism evidence="1">
    <name type="scientific">Myoviridae sp. ctsK93</name>
    <dbReference type="NCBI Taxonomy" id="2825190"/>
    <lineage>
        <taxon>Viruses</taxon>
        <taxon>Duplodnaviria</taxon>
        <taxon>Heunggongvirae</taxon>
        <taxon>Uroviricota</taxon>
        <taxon>Caudoviricetes</taxon>
    </lineage>
</organism>
<name>A0A8S5PLS8_9CAUD</name>
<dbReference type="EMBL" id="BK015446">
    <property type="protein sequence ID" value="DAE07140.1"/>
    <property type="molecule type" value="Genomic_DNA"/>
</dbReference>
<sequence>MNKLLFLKSVETLIGACDWKEELCGQINERIIFASIDRRDDAEREEYRLLLDDLRFAEMTSNGYNLGYPSHLRQ</sequence>